<evidence type="ECO:0000256" key="4">
    <source>
        <dbReference type="ARBA" id="ARBA00022441"/>
    </source>
</evidence>
<dbReference type="NCBIfam" id="TIGR00229">
    <property type="entry name" value="sensory_box"/>
    <property type="match status" value="1"/>
</dbReference>
<dbReference type="PANTHER" id="PTHR46175">
    <property type="entry name" value="BACTERIOOPSIN TRANSCRIPTIONAL ACTIVATOR"/>
    <property type="match status" value="1"/>
</dbReference>
<comment type="pathway">
    <text evidence="2">Protein modification; protein ubiquitination.</text>
</comment>
<keyword evidence="9" id="KW-0677">Repeat</keyword>
<evidence type="ECO:0000256" key="13">
    <source>
        <dbReference type="ARBA" id="ARBA00023108"/>
    </source>
</evidence>
<dbReference type="InterPro" id="IPR036047">
    <property type="entry name" value="F-box-like_dom_sf"/>
</dbReference>
<dbReference type="FunFam" id="2.120.10.80:FF:000005">
    <property type="entry name" value="Putative LOV domain-containing protein"/>
    <property type="match status" value="1"/>
</dbReference>
<evidence type="ECO:0000259" key="16">
    <source>
        <dbReference type="PROSITE" id="PS50112"/>
    </source>
</evidence>
<evidence type="ECO:0000313" key="17">
    <source>
        <dbReference type="EMBL" id="KAJ9535807.1"/>
    </source>
</evidence>
<keyword evidence="8" id="KW-0288">FMN</keyword>
<comment type="subcellular location">
    <subcellularLocation>
        <location evidence="1">Nucleus</location>
    </subcellularLocation>
</comment>
<accession>A0AA38VR96</accession>
<dbReference type="SUPFAM" id="SSF55785">
    <property type="entry name" value="PYP-like sensor domain (PAS domain)"/>
    <property type="match status" value="1"/>
</dbReference>
<evidence type="ECO:0000256" key="5">
    <source>
        <dbReference type="ARBA" id="ARBA00022543"/>
    </source>
</evidence>
<dbReference type="Gene3D" id="3.30.450.20">
    <property type="entry name" value="PAS domain"/>
    <property type="match status" value="1"/>
</dbReference>
<feature type="domain" description="PAS" evidence="16">
    <location>
        <begin position="54"/>
        <end position="101"/>
    </location>
</feature>
<name>A0AA38VR96_9ASTR</name>
<keyword evidence="4" id="KW-0880">Kelch repeat</keyword>
<dbReference type="Gene3D" id="2.120.10.80">
    <property type="entry name" value="Kelch-type beta propeller"/>
    <property type="match status" value="2"/>
</dbReference>
<dbReference type="InterPro" id="IPR011043">
    <property type="entry name" value="Gal_Oxase/kelch_b-propeller"/>
</dbReference>
<dbReference type="GO" id="GO:0009637">
    <property type="term" value="P:response to blue light"/>
    <property type="evidence" value="ECO:0007669"/>
    <property type="project" value="TreeGrafter"/>
</dbReference>
<evidence type="ECO:0000313" key="18">
    <source>
        <dbReference type="Proteomes" id="UP001172457"/>
    </source>
</evidence>
<keyword evidence="15" id="KW-0539">Nucleus</keyword>
<evidence type="ECO:0000256" key="11">
    <source>
        <dbReference type="ARBA" id="ARBA00022991"/>
    </source>
</evidence>
<proteinExistence type="inferred from homology"/>
<dbReference type="GO" id="GO:0005634">
    <property type="term" value="C:nucleus"/>
    <property type="evidence" value="ECO:0007669"/>
    <property type="project" value="UniProtKB-SubCell"/>
</dbReference>
<evidence type="ECO:0000256" key="9">
    <source>
        <dbReference type="ARBA" id="ARBA00022737"/>
    </source>
</evidence>
<keyword evidence="6" id="KW-0716">Sensory transduction</keyword>
<comment type="caution">
    <text evidence="17">The sequence shown here is derived from an EMBL/GenBank/DDBJ whole genome shotgun (WGS) entry which is preliminary data.</text>
</comment>
<evidence type="ECO:0000256" key="12">
    <source>
        <dbReference type="ARBA" id="ARBA00023089"/>
    </source>
</evidence>
<dbReference type="InterPro" id="IPR035965">
    <property type="entry name" value="PAS-like_dom_sf"/>
</dbReference>
<keyword evidence="7" id="KW-0285">Flavoprotein</keyword>
<dbReference type="AlphaFoldDB" id="A0AA38VR96"/>
<dbReference type="CDD" id="cd00130">
    <property type="entry name" value="PAS"/>
    <property type="match status" value="1"/>
</dbReference>
<dbReference type="EMBL" id="JARYMX010000120">
    <property type="protein sequence ID" value="KAJ9535807.1"/>
    <property type="molecule type" value="Genomic_DNA"/>
</dbReference>
<dbReference type="InterPro" id="IPR011498">
    <property type="entry name" value="Kelch_2"/>
</dbReference>
<evidence type="ECO:0000256" key="14">
    <source>
        <dbReference type="ARBA" id="ARBA00023170"/>
    </source>
</evidence>
<dbReference type="Pfam" id="PF24681">
    <property type="entry name" value="Kelch_KLHDC2_KLHL20_DRC7"/>
    <property type="match status" value="1"/>
</dbReference>
<dbReference type="InterPro" id="IPR001610">
    <property type="entry name" value="PAC"/>
</dbReference>
<keyword evidence="13" id="KW-0090">Biological rhythms</keyword>
<dbReference type="Pfam" id="PF07646">
    <property type="entry name" value="Kelch_2"/>
    <property type="match status" value="1"/>
</dbReference>
<dbReference type="GO" id="GO:0009908">
    <property type="term" value="P:flower development"/>
    <property type="evidence" value="ECO:0007669"/>
    <property type="project" value="UniProtKB-KW"/>
</dbReference>
<evidence type="ECO:0000256" key="6">
    <source>
        <dbReference type="ARBA" id="ARBA00022606"/>
    </source>
</evidence>
<organism evidence="17 18">
    <name type="scientific">Centaurea solstitialis</name>
    <name type="common">yellow star-thistle</name>
    <dbReference type="NCBI Taxonomy" id="347529"/>
    <lineage>
        <taxon>Eukaryota</taxon>
        <taxon>Viridiplantae</taxon>
        <taxon>Streptophyta</taxon>
        <taxon>Embryophyta</taxon>
        <taxon>Tracheophyta</taxon>
        <taxon>Spermatophyta</taxon>
        <taxon>Magnoliopsida</taxon>
        <taxon>eudicotyledons</taxon>
        <taxon>Gunneridae</taxon>
        <taxon>Pentapetalae</taxon>
        <taxon>asterids</taxon>
        <taxon>campanulids</taxon>
        <taxon>Asterales</taxon>
        <taxon>Asteraceae</taxon>
        <taxon>Carduoideae</taxon>
        <taxon>Cardueae</taxon>
        <taxon>Centaureinae</taxon>
        <taxon>Centaurea</taxon>
    </lineage>
</organism>
<keyword evidence="14" id="KW-0675">Receptor</keyword>
<reference evidence="17" key="1">
    <citation type="submission" date="2023-03" db="EMBL/GenBank/DDBJ databases">
        <title>Chromosome-scale reference genome and RAD-based genetic map of yellow starthistle (Centaurea solstitialis) reveal putative structural variation and QTLs associated with invader traits.</title>
        <authorList>
            <person name="Reatini B."/>
            <person name="Cang F.A."/>
            <person name="Jiang Q."/>
            <person name="Mckibben M.T.W."/>
            <person name="Barker M.S."/>
            <person name="Rieseberg L.H."/>
            <person name="Dlugosch K.M."/>
        </authorList>
    </citation>
    <scope>NUCLEOTIDE SEQUENCE</scope>
    <source>
        <strain evidence="17">CAN-66</strain>
        <tissue evidence="17">Leaf</tissue>
    </source>
</reference>
<dbReference type="InterPro" id="IPR000014">
    <property type="entry name" value="PAS"/>
</dbReference>
<dbReference type="FunFam" id="2.120.10.80:FF:000026">
    <property type="entry name" value="Putative LOV domain-containing protein"/>
    <property type="match status" value="1"/>
</dbReference>
<gene>
    <name evidence="17" type="ORF">OSB04_un001039</name>
</gene>
<comment type="similarity">
    <text evidence="3">Belongs to the ADAGIO family.</text>
</comment>
<evidence type="ECO:0000256" key="8">
    <source>
        <dbReference type="ARBA" id="ARBA00022643"/>
    </source>
</evidence>
<dbReference type="GO" id="GO:0007623">
    <property type="term" value="P:circadian rhythm"/>
    <property type="evidence" value="ECO:0007669"/>
    <property type="project" value="TreeGrafter"/>
</dbReference>
<dbReference type="Pfam" id="PF13426">
    <property type="entry name" value="PAS_9"/>
    <property type="match status" value="1"/>
</dbReference>
<dbReference type="SUPFAM" id="SSF81383">
    <property type="entry name" value="F-box domain"/>
    <property type="match status" value="1"/>
</dbReference>
<evidence type="ECO:0000256" key="1">
    <source>
        <dbReference type="ARBA" id="ARBA00004123"/>
    </source>
</evidence>
<keyword evidence="10" id="KW-0833">Ubl conjugation pathway</keyword>
<evidence type="ECO:0000256" key="7">
    <source>
        <dbReference type="ARBA" id="ARBA00022630"/>
    </source>
</evidence>
<keyword evidence="11" id="KW-0157">Chromophore</keyword>
<dbReference type="SMART" id="SM00086">
    <property type="entry name" value="PAC"/>
    <property type="match status" value="1"/>
</dbReference>
<keyword evidence="12" id="KW-0287">Flowering</keyword>
<dbReference type="SUPFAM" id="SSF50965">
    <property type="entry name" value="Galactose oxidase, central domain"/>
    <property type="match status" value="1"/>
</dbReference>
<sequence length="629" mass="69522">MGMLNDSADCRKTKRIKYDDDDYDYEHEFGDAEEEEECGGGFSLSLGDFFNPMIPTSIVVSDAMEPDFPIIYVNKVFESITGYRADEVLGRNCRFLQYRDPRAQRRHPLVDPVCVSEIRRCLDEDIDFQGELLNFRKDGTPLVNRLRLAPIRGDDGIVTHVIGIQVFTEAKTDLNSVSYPVFKETCKKQCNQETGKYSPKSGEIKCIESQEICGILQLSDEVMAQDILSRLMPRDVASIGSACRRIRQLTKNEHVRKMVCQNAWGRDVTGALEHMTKKLGWGRLARELTTLEAVCWKKLRVGGAVEPSRCNFSACAAGNRLVLFGGEGVNMQPMDDTFVLNLAAANPEWRQVSVKSAPPGRWGHTLTCLNGSWLVVFGGCGKQGLLNDVYVLDLDAKQPTWIEIFGGGGPPPPRSWHSSCTIEGSKLVVSGGCTDAGVLLNDTFLLDLTMEKPMWREIPTSPIPPSRLGHSLSVYGRTKILMFGGLANSGHLRLRSSEAYTIDLMDEKPQWRLLECNGFTGVGTQSAVVPPPRLDHVAMSMPCGRVIIFGGSIAGLHSPAQVFLLDPAEEKPSWRILNVPGQPPKFAWGHSTCVVGGTRVLVLGGHTGEEWVLNELHELCLASKQDVEP</sequence>
<dbReference type="GO" id="GO:0019005">
    <property type="term" value="C:SCF ubiquitin ligase complex"/>
    <property type="evidence" value="ECO:0007669"/>
    <property type="project" value="TreeGrafter"/>
</dbReference>
<dbReference type="GO" id="GO:0005829">
    <property type="term" value="C:cytosol"/>
    <property type="evidence" value="ECO:0007669"/>
    <property type="project" value="TreeGrafter"/>
</dbReference>
<dbReference type="PROSITE" id="PS50112">
    <property type="entry name" value="PAS"/>
    <property type="match status" value="1"/>
</dbReference>
<protein>
    <recommendedName>
        <fullName evidence="16">PAS domain-containing protein</fullName>
    </recommendedName>
</protein>
<dbReference type="PANTHER" id="PTHR46175:SF2">
    <property type="entry name" value="ADAGIO PROTEIN 3"/>
    <property type="match status" value="1"/>
</dbReference>
<keyword evidence="5" id="KW-0600">Photoreceptor protein</keyword>
<dbReference type="InterPro" id="IPR015915">
    <property type="entry name" value="Kelch-typ_b-propeller"/>
</dbReference>
<dbReference type="Proteomes" id="UP001172457">
    <property type="component" value="Unassembled WGS sequence"/>
</dbReference>
<keyword evidence="18" id="KW-1185">Reference proteome</keyword>
<evidence type="ECO:0000256" key="2">
    <source>
        <dbReference type="ARBA" id="ARBA00004906"/>
    </source>
</evidence>
<evidence type="ECO:0000256" key="15">
    <source>
        <dbReference type="ARBA" id="ARBA00023242"/>
    </source>
</evidence>
<dbReference type="FunFam" id="3.30.450.20:FF:000041">
    <property type="entry name" value="Adagio protein 1"/>
    <property type="match status" value="1"/>
</dbReference>
<dbReference type="GO" id="GO:0009881">
    <property type="term" value="F:photoreceptor activity"/>
    <property type="evidence" value="ECO:0007669"/>
    <property type="project" value="UniProtKB-KW"/>
</dbReference>
<evidence type="ECO:0000256" key="3">
    <source>
        <dbReference type="ARBA" id="ARBA00007833"/>
    </source>
</evidence>
<evidence type="ECO:0000256" key="10">
    <source>
        <dbReference type="ARBA" id="ARBA00022786"/>
    </source>
</evidence>